<sequence>MFDNKEKLMQKVASLPKGSLSPSRRYWCLTCKMLFSIDHPVCPYMPKMCINTPIPIEVMPLESSICLEKLGLFYPKIPHKIMSFLATGDFGKIGDGLFNAYLGFLNDWGVKYRNEKLQTLKSFIIMVSGCETAQRVTAEEVTFIITDLGKIWDKDKLFALLNPVIALFKDVLSISQTIKLDELEVTGDAPSGKYYCPMCRKFFEFSTQRATITCPLMAQKCMATPADIAQAKYQLDDLAKVYQYTPDIYKKMISAFPQNPAAGRYLEKLLTDEWHFDPDEFALGRIKSALGLDESR</sequence>
<evidence type="ECO:0000313" key="1">
    <source>
        <dbReference type="EMBL" id="OGF13463.1"/>
    </source>
</evidence>
<proteinExistence type="predicted"/>
<name>A0A1F5RH34_9BACT</name>
<accession>A0A1F5RH34</accession>
<dbReference type="AlphaFoldDB" id="A0A1F5RH34"/>
<reference evidence="1 2" key="1">
    <citation type="journal article" date="2016" name="Nat. Commun.">
        <title>Thousands of microbial genomes shed light on interconnected biogeochemical processes in an aquifer system.</title>
        <authorList>
            <person name="Anantharaman K."/>
            <person name="Brown C.T."/>
            <person name="Hug L.A."/>
            <person name="Sharon I."/>
            <person name="Castelle C.J."/>
            <person name="Probst A.J."/>
            <person name="Thomas B.C."/>
            <person name="Singh A."/>
            <person name="Wilkins M.J."/>
            <person name="Karaoz U."/>
            <person name="Brodie E.L."/>
            <person name="Williams K.H."/>
            <person name="Hubbard S.S."/>
            <person name="Banfield J.F."/>
        </authorList>
    </citation>
    <scope>NUCLEOTIDE SEQUENCE [LARGE SCALE GENOMIC DNA]</scope>
</reference>
<comment type="caution">
    <text evidence="1">The sequence shown here is derived from an EMBL/GenBank/DDBJ whole genome shotgun (WGS) entry which is preliminary data.</text>
</comment>
<dbReference type="Proteomes" id="UP000177230">
    <property type="component" value="Unassembled WGS sequence"/>
</dbReference>
<evidence type="ECO:0000313" key="2">
    <source>
        <dbReference type="Proteomes" id="UP000177230"/>
    </source>
</evidence>
<organism evidence="1 2">
    <name type="scientific">Candidatus Edwardsbacteria bacterium GWF2_54_11</name>
    <dbReference type="NCBI Taxonomy" id="1817851"/>
    <lineage>
        <taxon>Bacteria</taxon>
        <taxon>Candidatus Edwardsiibacteriota</taxon>
    </lineage>
</organism>
<dbReference type="EMBL" id="MFFM01000017">
    <property type="protein sequence ID" value="OGF13463.1"/>
    <property type="molecule type" value="Genomic_DNA"/>
</dbReference>
<protein>
    <submittedName>
        <fullName evidence="1">Uncharacterized protein</fullName>
    </submittedName>
</protein>
<gene>
    <name evidence="1" type="ORF">A2024_06375</name>
</gene>